<evidence type="ECO:0000313" key="1">
    <source>
        <dbReference type="EMBL" id="KAI5680525.1"/>
    </source>
</evidence>
<sequence>MYGDLCAISFDGGLFLVESYASTYLSSHVSLEDPLMSSGVKFDPYCHGFDILDDTSIVGPNIAGFKLDCDLFDVLPDKLVRPKEIKANDGNVDNGMVGYMENALKFKFEVDPAPTVAGRPLPAPLRKHDTYHARKEFCLSMLCVRGLILTGFLLEWCSYKILNRGSSLKEVILGKE</sequence>
<protein>
    <submittedName>
        <fullName evidence="1">Uncharacterized protein</fullName>
    </submittedName>
</protein>
<comment type="caution">
    <text evidence="1">The sequence shown here is derived from an EMBL/GenBank/DDBJ whole genome shotgun (WGS) entry which is preliminary data.</text>
</comment>
<reference evidence="2" key="1">
    <citation type="journal article" date="2023" name="Nat. Plants">
        <title>Single-cell RNA sequencing provides a high-resolution roadmap for understanding the multicellular compartmentation of specialized metabolism.</title>
        <authorList>
            <person name="Sun S."/>
            <person name="Shen X."/>
            <person name="Li Y."/>
            <person name="Li Y."/>
            <person name="Wang S."/>
            <person name="Li R."/>
            <person name="Zhang H."/>
            <person name="Shen G."/>
            <person name="Guo B."/>
            <person name="Wei J."/>
            <person name="Xu J."/>
            <person name="St-Pierre B."/>
            <person name="Chen S."/>
            <person name="Sun C."/>
        </authorList>
    </citation>
    <scope>NUCLEOTIDE SEQUENCE [LARGE SCALE GENOMIC DNA]</scope>
</reference>
<keyword evidence="2" id="KW-1185">Reference proteome</keyword>
<evidence type="ECO:0000313" key="2">
    <source>
        <dbReference type="Proteomes" id="UP001060085"/>
    </source>
</evidence>
<dbReference type="Proteomes" id="UP001060085">
    <property type="component" value="Linkage Group LG01"/>
</dbReference>
<gene>
    <name evidence="1" type="ORF">M9H77_01752</name>
</gene>
<organism evidence="1 2">
    <name type="scientific">Catharanthus roseus</name>
    <name type="common">Madagascar periwinkle</name>
    <name type="synonym">Vinca rosea</name>
    <dbReference type="NCBI Taxonomy" id="4058"/>
    <lineage>
        <taxon>Eukaryota</taxon>
        <taxon>Viridiplantae</taxon>
        <taxon>Streptophyta</taxon>
        <taxon>Embryophyta</taxon>
        <taxon>Tracheophyta</taxon>
        <taxon>Spermatophyta</taxon>
        <taxon>Magnoliopsida</taxon>
        <taxon>eudicotyledons</taxon>
        <taxon>Gunneridae</taxon>
        <taxon>Pentapetalae</taxon>
        <taxon>asterids</taxon>
        <taxon>lamiids</taxon>
        <taxon>Gentianales</taxon>
        <taxon>Apocynaceae</taxon>
        <taxon>Rauvolfioideae</taxon>
        <taxon>Vinceae</taxon>
        <taxon>Catharanthinae</taxon>
        <taxon>Catharanthus</taxon>
    </lineage>
</organism>
<name>A0ACC0C6F3_CATRO</name>
<proteinExistence type="predicted"/>
<accession>A0ACC0C6F3</accession>
<dbReference type="EMBL" id="CM044701">
    <property type="protein sequence ID" value="KAI5680525.1"/>
    <property type="molecule type" value="Genomic_DNA"/>
</dbReference>